<dbReference type="InterPro" id="IPR006442">
    <property type="entry name" value="Antitoxin_Phd/YefM"/>
</dbReference>
<reference evidence="4" key="3">
    <citation type="submission" date="2025-08" db="UniProtKB">
        <authorList>
            <consortium name="RefSeq"/>
        </authorList>
    </citation>
    <scope>IDENTIFICATION</scope>
</reference>
<proteinExistence type="inferred from homology"/>
<dbReference type="OrthoDB" id="9154042at2"/>
<evidence type="ECO:0000313" key="4">
    <source>
        <dbReference type="RefSeq" id="WP_051378003.1"/>
    </source>
</evidence>
<dbReference type="Pfam" id="PF02604">
    <property type="entry name" value="PhdYeFM_antitox"/>
    <property type="match status" value="1"/>
</dbReference>
<comment type="similarity">
    <text evidence="1 2">Belongs to the phD/YefM antitoxin family.</text>
</comment>
<dbReference type="Gene3D" id="3.40.1620.10">
    <property type="entry name" value="YefM-like domain"/>
    <property type="match status" value="1"/>
</dbReference>
<comment type="function">
    <text evidence="2">Antitoxin component of a type II toxin-antitoxin (TA) system.</text>
</comment>
<keyword evidence="3" id="KW-1185">Reference proteome</keyword>
<dbReference type="NCBIfam" id="TIGR01552">
    <property type="entry name" value="phd_fam"/>
    <property type="match status" value="1"/>
</dbReference>
<evidence type="ECO:0000256" key="2">
    <source>
        <dbReference type="RuleBase" id="RU362080"/>
    </source>
</evidence>
<dbReference type="SUPFAM" id="SSF143120">
    <property type="entry name" value="YefM-like"/>
    <property type="match status" value="1"/>
</dbReference>
<accession>A0A8B6X8T5</accession>
<evidence type="ECO:0000256" key="1">
    <source>
        <dbReference type="ARBA" id="ARBA00009981"/>
    </source>
</evidence>
<dbReference type="RefSeq" id="WP_051378003.1">
    <property type="nucleotide sequence ID" value="NZ_AXWS01000007.1"/>
</dbReference>
<reference evidence="4" key="2">
    <citation type="journal article" date="2021" name="Toxins">
        <title>Toxin-Antitoxin Systems in Pathogenic Bacteria.</title>
        <authorList>
            <person name="Alonso J.C."/>
        </authorList>
    </citation>
    <scope>NUCLEOTIDE SEQUENCE</scope>
</reference>
<protein>
    <recommendedName>
        <fullName evidence="2">Antitoxin</fullName>
    </recommendedName>
</protein>
<evidence type="ECO:0000313" key="3">
    <source>
        <dbReference type="Proteomes" id="UP000675920"/>
    </source>
</evidence>
<organism evidence="3 4">
    <name type="scientific">Derxia gummosa DSM 723</name>
    <dbReference type="NCBI Taxonomy" id="1121388"/>
    <lineage>
        <taxon>Bacteria</taxon>
        <taxon>Pseudomonadati</taxon>
        <taxon>Pseudomonadota</taxon>
        <taxon>Betaproteobacteria</taxon>
        <taxon>Burkholderiales</taxon>
        <taxon>Alcaligenaceae</taxon>
        <taxon>Derxia</taxon>
    </lineage>
</organism>
<dbReference type="InterPro" id="IPR036165">
    <property type="entry name" value="YefM-like_sf"/>
</dbReference>
<sequence length="122" mass="12203">MSASALSLTTSLGQSVEMPAFSATEVKNEFGRVLETAFTKGAVAITRHDAPKAVLLSLDAWRALTGAQAAPADPLAALGAEFDALLAGMQTPAGRSAGEALFDASPDELGAAAVMAAATAGR</sequence>
<dbReference type="Proteomes" id="UP000675920">
    <property type="component" value="Unplaced"/>
</dbReference>
<dbReference type="AlphaFoldDB" id="A0A8B6X8T5"/>
<name>A0A8B6X8T5_9BURK</name>
<reference evidence="4" key="1">
    <citation type="journal article" date="2020" name="J. Bacteriol.">
        <title>Type II Toxin-Antitoxin Systems: Evolution and Revolutions.</title>
        <authorList>
            <person name="Fraikin N."/>
            <person name="Goormaghtigh F."/>
            <person name="Van Melderen L."/>
        </authorList>
    </citation>
    <scope>NUCLEOTIDE SEQUENCE</scope>
</reference>